<gene>
    <name evidence="2" type="primary">Dere\GG11736</name>
    <name evidence="2" type="ORF">Dere_GG11736</name>
</gene>
<reference evidence="2 3" key="2">
    <citation type="journal article" date="2008" name="Bioinformatics">
        <title>Assembly reconciliation.</title>
        <authorList>
            <person name="Zimin A.V."/>
            <person name="Smith D.R."/>
            <person name="Sutton G."/>
            <person name="Yorke J.A."/>
        </authorList>
    </citation>
    <scope>NUCLEOTIDE SEQUENCE [LARGE SCALE GENOMIC DNA]</scope>
    <source>
        <strain evidence="2 3">TSC#14021-0224.01</strain>
    </source>
</reference>
<dbReference type="OMA" id="IACLIRY"/>
<evidence type="ECO:0000313" key="2">
    <source>
        <dbReference type="EMBL" id="EDV53099.1"/>
    </source>
</evidence>
<dbReference type="EMBL" id="CH954182">
    <property type="protein sequence ID" value="EDV53099.1"/>
    <property type="molecule type" value="Genomic_DNA"/>
</dbReference>
<sequence>MRRKPSFPSFLQSLSTTSTESRKTIQFGEYPRTVELADGTEERPKIKRVPQFPTGRSTPVDNTQVESRESSRELNNPEEYPYVVEIPEQEEEEAKRGSQSAKSKIK</sequence>
<feature type="compositionally biased region" description="Polar residues" evidence="1">
    <location>
        <begin position="97"/>
        <end position="106"/>
    </location>
</feature>
<feature type="compositionally biased region" description="Polar residues" evidence="1">
    <location>
        <begin position="54"/>
        <end position="65"/>
    </location>
</feature>
<reference evidence="2 3" key="1">
    <citation type="journal article" date="2007" name="Nature">
        <title>Evolution of genes and genomes on the Drosophila phylogeny.</title>
        <authorList>
            <consortium name="Drosophila 12 Genomes Consortium"/>
            <person name="Clark A.G."/>
            <person name="Eisen M.B."/>
            <person name="Smith D.R."/>
            <person name="Bergman C.M."/>
            <person name="Oliver B."/>
            <person name="Markow T.A."/>
            <person name="Kaufman T.C."/>
            <person name="Kellis M."/>
            <person name="Gelbart W."/>
            <person name="Iyer V.N."/>
            <person name="Pollard D.A."/>
            <person name="Sackton T.B."/>
            <person name="Larracuente A.M."/>
            <person name="Singh N.D."/>
            <person name="Abad J.P."/>
            <person name="Abt D.N."/>
            <person name="Adryan B."/>
            <person name="Aguade M."/>
            <person name="Akashi H."/>
            <person name="Anderson W.W."/>
            <person name="Aquadro C.F."/>
            <person name="Ardell D.H."/>
            <person name="Arguello R."/>
            <person name="Artieri C.G."/>
            <person name="Barbash D.A."/>
            <person name="Barker D."/>
            <person name="Barsanti P."/>
            <person name="Batterham P."/>
            <person name="Batzoglou S."/>
            <person name="Begun D."/>
            <person name="Bhutkar A."/>
            <person name="Blanco E."/>
            <person name="Bosak S.A."/>
            <person name="Bradley R.K."/>
            <person name="Brand A.D."/>
            <person name="Brent M.R."/>
            <person name="Brooks A.N."/>
            <person name="Brown R.H."/>
            <person name="Butlin R.K."/>
            <person name="Caggese C."/>
            <person name="Calvi B.R."/>
            <person name="Bernardo de Carvalho A."/>
            <person name="Caspi A."/>
            <person name="Castrezana S."/>
            <person name="Celniker S.E."/>
            <person name="Chang J.L."/>
            <person name="Chapple C."/>
            <person name="Chatterji S."/>
            <person name="Chinwalla A."/>
            <person name="Civetta A."/>
            <person name="Clifton S.W."/>
            <person name="Comeron J.M."/>
            <person name="Costello J.C."/>
            <person name="Coyne J.A."/>
            <person name="Daub J."/>
            <person name="David R.G."/>
            <person name="Delcher A.L."/>
            <person name="Delehaunty K."/>
            <person name="Do C.B."/>
            <person name="Ebling H."/>
            <person name="Edwards K."/>
            <person name="Eickbush T."/>
            <person name="Evans J.D."/>
            <person name="Filipski A."/>
            <person name="Findeiss S."/>
            <person name="Freyhult E."/>
            <person name="Fulton L."/>
            <person name="Fulton R."/>
            <person name="Garcia A.C."/>
            <person name="Gardiner A."/>
            <person name="Garfield D.A."/>
            <person name="Garvin B.E."/>
            <person name="Gibson G."/>
            <person name="Gilbert D."/>
            <person name="Gnerre S."/>
            <person name="Godfrey J."/>
            <person name="Good R."/>
            <person name="Gotea V."/>
            <person name="Gravely B."/>
            <person name="Greenberg A.J."/>
            <person name="Griffiths-Jones S."/>
            <person name="Gross S."/>
            <person name="Guigo R."/>
            <person name="Gustafson E.A."/>
            <person name="Haerty W."/>
            <person name="Hahn M.W."/>
            <person name="Halligan D.L."/>
            <person name="Halpern A.L."/>
            <person name="Halter G.M."/>
            <person name="Han M.V."/>
            <person name="Heger A."/>
            <person name="Hillier L."/>
            <person name="Hinrichs A.S."/>
            <person name="Holmes I."/>
            <person name="Hoskins R.A."/>
            <person name="Hubisz M.J."/>
            <person name="Hultmark D."/>
            <person name="Huntley M.A."/>
            <person name="Jaffe D.B."/>
            <person name="Jagadeeshan S."/>
            <person name="Jeck W.R."/>
            <person name="Johnson J."/>
            <person name="Jones C.D."/>
            <person name="Jordan W.C."/>
            <person name="Karpen G.H."/>
            <person name="Kataoka E."/>
            <person name="Keightley P.D."/>
            <person name="Kheradpour P."/>
            <person name="Kirkness E.F."/>
            <person name="Koerich L.B."/>
            <person name="Kristiansen K."/>
            <person name="Kudrna D."/>
            <person name="Kulathinal R.J."/>
            <person name="Kumar S."/>
            <person name="Kwok R."/>
            <person name="Lander E."/>
            <person name="Langley C.H."/>
            <person name="Lapoint R."/>
            <person name="Lazzaro B.P."/>
            <person name="Lee S.J."/>
            <person name="Levesque L."/>
            <person name="Li R."/>
            <person name="Lin C.F."/>
            <person name="Lin M.F."/>
            <person name="Lindblad-Toh K."/>
            <person name="Llopart A."/>
            <person name="Long M."/>
            <person name="Low L."/>
            <person name="Lozovsky E."/>
            <person name="Lu J."/>
            <person name="Luo M."/>
            <person name="Machado C.A."/>
            <person name="Makalowski W."/>
            <person name="Marzo M."/>
            <person name="Matsuda M."/>
            <person name="Matzkin L."/>
            <person name="McAllister B."/>
            <person name="McBride C.S."/>
            <person name="McKernan B."/>
            <person name="McKernan K."/>
            <person name="Mendez-Lago M."/>
            <person name="Minx P."/>
            <person name="Mollenhauer M.U."/>
            <person name="Montooth K."/>
            <person name="Mount S.M."/>
            <person name="Mu X."/>
            <person name="Myers E."/>
            <person name="Negre B."/>
            <person name="Newfeld S."/>
            <person name="Nielsen R."/>
            <person name="Noor M.A."/>
            <person name="O'Grady P."/>
            <person name="Pachter L."/>
            <person name="Papaceit M."/>
            <person name="Parisi M.J."/>
            <person name="Parisi M."/>
            <person name="Parts L."/>
            <person name="Pedersen J.S."/>
            <person name="Pesole G."/>
            <person name="Phillippy A.M."/>
            <person name="Ponting C.P."/>
            <person name="Pop M."/>
            <person name="Porcelli D."/>
            <person name="Powell J.R."/>
            <person name="Prohaska S."/>
            <person name="Pruitt K."/>
            <person name="Puig M."/>
            <person name="Quesneville H."/>
            <person name="Ram K.R."/>
            <person name="Rand D."/>
            <person name="Rasmussen M.D."/>
            <person name="Reed L.K."/>
            <person name="Reenan R."/>
            <person name="Reily A."/>
            <person name="Remington K.A."/>
            <person name="Rieger T.T."/>
            <person name="Ritchie M.G."/>
            <person name="Robin C."/>
            <person name="Rogers Y.H."/>
            <person name="Rohde C."/>
            <person name="Rozas J."/>
            <person name="Rubenfield M.J."/>
            <person name="Ruiz A."/>
            <person name="Russo S."/>
            <person name="Salzberg S.L."/>
            <person name="Sanchez-Gracia A."/>
            <person name="Saranga D.J."/>
            <person name="Sato H."/>
            <person name="Schaeffer S.W."/>
            <person name="Schatz M.C."/>
            <person name="Schlenke T."/>
            <person name="Schwartz R."/>
            <person name="Segarra C."/>
            <person name="Singh R.S."/>
            <person name="Sirot L."/>
            <person name="Sirota M."/>
            <person name="Sisneros N.B."/>
            <person name="Smith C.D."/>
            <person name="Smith T.F."/>
            <person name="Spieth J."/>
            <person name="Stage D.E."/>
            <person name="Stark A."/>
            <person name="Stephan W."/>
            <person name="Strausberg R.L."/>
            <person name="Strempel S."/>
            <person name="Sturgill D."/>
            <person name="Sutton G."/>
            <person name="Sutton G.G."/>
            <person name="Tao W."/>
            <person name="Teichmann S."/>
            <person name="Tobari Y.N."/>
            <person name="Tomimura Y."/>
            <person name="Tsolas J.M."/>
            <person name="Valente V.L."/>
            <person name="Venter E."/>
            <person name="Venter J.C."/>
            <person name="Vicario S."/>
            <person name="Vieira F.G."/>
            <person name="Vilella A.J."/>
            <person name="Villasante A."/>
            <person name="Walenz B."/>
            <person name="Wang J."/>
            <person name="Wasserman M."/>
            <person name="Watts T."/>
            <person name="Wilson D."/>
            <person name="Wilson R.K."/>
            <person name="Wing R.A."/>
            <person name="Wolfner M.F."/>
            <person name="Wong A."/>
            <person name="Wong G.K."/>
            <person name="Wu C.I."/>
            <person name="Wu G."/>
            <person name="Yamamoto D."/>
            <person name="Yang H.P."/>
            <person name="Yang S.P."/>
            <person name="Yorke J.A."/>
            <person name="Yoshida K."/>
            <person name="Zdobnov E."/>
            <person name="Zhang P."/>
            <person name="Zhang Y."/>
            <person name="Zimin A.V."/>
            <person name="Baldwin J."/>
            <person name="Abdouelleil A."/>
            <person name="Abdulkadir J."/>
            <person name="Abebe A."/>
            <person name="Abera B."/>
            <person name="Abreu J."/>
            <person name="Acer S.C."/>
            <person name="Aftuck L."/>
            <person name="Alexander A."/>
            <person name="An P."/>
            <person name="Anderson E."/>
            <person name="Anderson S."/>
            <person name="Arachi H."/>
            <person name="Azer M."/>
            <person name="Bachantsang P."/>
            <person name="Barry A."/>
            <person name="Bayul T."/>
            <person name="Berlin A."/>
            <person name="Bessette D."/>
            <person name="Bloom T."/>
            <person name="Blye J."/>
            <person name="Boguslavskiy L."/>
            <person name="Bonnet C."/>
            <person name="Boukhgalter B."/>
            <person name="Bourzgui I."/>
            <person name="Brown A."/>
            <person name="Cahill P."/>
            <person name="Channer S."/>
            <person name="Cheshatsang Y."/>
            <person name="Chuda L."/>
            <person name="Citroen M."/>
            <person name="Collymore A."/>
            <person name="Cooke P."/>
            <person name="Costello M."/>
            <person name="D'Aco K."/>
            <person name="Daza R."/>
            <person name="De Haan G."/>
            <person name="DeGray S."/>
            <person name="DeMaso C."/>
            <person name="Dhargay N."/>
            <person name="Dooley K."/>
            <person name="Dooley E."/>
            <person name="Doricent M."/>
            <person name="Dorje P."/>
            <person name="Dorjee K."/>
            <person name="Dupes A."/>
            <person name="Elong R."/>
            <person name="Falk J."/>
            <person name="Farina A."/>
            <person name="Faro S."/>
            <person name="Ferguson D."/>
            <person name="Fisher S."/>
            <person name="Foley C.D."/>
            <person name="Franke A."/>
            <person name="Friedrich D."/>
            <person name="Gadbois L."/>
            <person name="Gearin G."/>
            <person name="Gearin C.R."/>
            <person name="Giannoukos G."/>
            <person name="Goode T."/>
            <person name="Graham J."/>
            <person name="Grandbois E."/>
            <person name="Grewal S."/>
            <person name="Gyaltsen K."/>
            <person name="Hafez N."/>
            <person name="Hagos B."/>
            <person name="Hall J."/>
            <person name="Henson C."/>
            <person name="Hollinger A."/>
            <person name="Honan T."/>
            <person name="Huard M.D."/>
            <person name="Hughes L."/>
            <person name="Hurhula B."/>
            <person name="Husby M.E."/>
            <person name="Kamat A."/>
            <person name="Kanga B."/>
            <person name="Kashin S."/>
            <person name="Khazanovich D."/>
            <person name="Kisner P."/>
            <person name="Lance K."/>
            <person name="Lara M."/>
            <person name="Lee W."/>
            <person name="Lennon N."/>
            <person name="Letendre F."/>
            <person name="LeVine R."/>
            <person name="Lipovsky A."/>
            <person name="Liu X."/>
            <person name="Liu J."/>
            <person name="Liu S."/>
            <person name="Lokyitsang T."/>
            <person name="Lokyitsang Y."/>
            <person name="Lubonja R."/>
            <person name="Lui A."/>
            <person name="MacDonald P."/>
            <person name="Magnisalis V."/>
            <person name="Maru K."/>
            <person name="Matthews C."/>
            <person name="McCusker W."/>
            <person name="McDonough S."/>
            <person name="Mehta T."/>
            <person name="Meldrim J."/>
            <person name="Meneus L."/>
            <person name="Mihai O."/>
            <person name="Mihalev A."/>
            <person name="Mihova T."/>
            <person name="Mittelman R."/>
            <person name="Mlenga V."/>
            <person name="Montmayeur A."/>
            <person name="Mulrain L."/>
            <person name="Navidi A."/>
            <person name="Naylor J."/>
            <person name="Negash T."/>
            <person name="Nguyen T."/>
            <person name="Nguyen N."/>
            <person name="Nicol R."/>
            <person name="Norbu C."/>
            <person name="Norbu N."/>
            <person name="Novod N."/>
            <person name="O'Neill B."/>
            <person name="Osman S."/>
            <person name="Markiewicz E."/>
            <person name="Oyono O.L."/>
            <person name="Patti C."/>
            <person name="Phunkhang P."/>
            <person name="Pierre F."/>
            <person name="Priest M."/>
            <person name="Raghuraman S."/>
            <person name="Rege F."/>
            <person name="Reyes R."/>
            <person name="Rise C."/>
            <person name="Rogov P."/>
            <person name="Ross K."/>
            <person name="Ryan E."/>
            <person name="Settipalli S."/>
            <person name="Shea T."/>
            <person name="Sherpa N."/>
            <person name="Shi L."/>
            <person name="Shih D."/>
            <person name="Sparrow T."/>
            <person name="Spaulding J."/>
            <person name="Stalker J."/>
            <person name="Stange-Thomann N."/>
            <person name="Stavropoulos S."/>
            <person name="Stone C."/>
            <person name="Strader C."/>
            <person name="Tesfaye S."/>
            <person name="Thomson T."/>
            <person name="Thoulutsang Y."/>
            <person name="Thoulutsang D."/>
            <person name="Topham K."/>
            <person name="Topping I."/>
            <person name="Tsamla T."/>
            <person name="Vassiliev H."/>
            <person name="Vo A."/>
            <person name="Wangchuk T."/>
            <person name="Wangdi T."/>
            <person name="Weiand M."/>
            <person name="Wilkinson J."/>
            <person name="Wilson A."/>
            <person name="Yadav S."/>
            <person name="Young G."/>
            <person name="Yu Q."/>
            <person name="Zembek L."/>
            <person name="Zhong D."/>
            <person name="Zimmer A."/>
            <person name="Zwirko Z."/>
            <person name="Jaffe D.B."/>
            <person name="Alvarez P."/>
            <person name="Brockman W."/>
            <person name="Butler J."/>
            <person name="Chin C."/>
            <person name="Gnerre S."/>
            <person name="Grabherr M."/>
            <person name="Kleber M."/>
            <person name="Mauceli E."/>
            <person name="MacCallum I."/>
        </authorList>
    </citation>
    <scope>NUCLEOTIDE SEQUENCE [LARGE SCALE GENOMIC DNA]</scope>
    <source>
        <strain evidence="2 3">TSC#14021-0224.01</strain>
    </source>
</reference>
<feature type="compositionally biased region" description="Low complexity" evidence="1">
    <location>
        <begin position="77"/>
        <end position="86"/>
    </location>
</feature>
<protein>
    <submittedName>
        <fullName evidence="2">GG11736</fullName>
    </submittedName>
</protein>
<evidence type="ECO:0000313" key="3">
    <source>
        <dbReference type="Proteomes" id="UP000008711"/>
    </source>
</evidence>
<organism evidence="2 3">
    <name type="scientific">Drosophila erecta</name>
    <name type="common">Fruit fly</name>
    <dbReference type="NCBI Taxonomy" id="7220"/>
    <lineage>
        <taxon>Eukaryota</taxon>
        <taxon>Metazoa</taxon>
        <taxon>Ecdysozoa</taxon>
        <taxon>Arthropoda</taxon>
        <taxon>Hexapoda</taxon>
        <taxon>Insecta</taxon>
        <taxon>Pterygota</taxon>
        <taxon>Neoptera</taxon>
        <taxon>Endopterygota</taxon>
        <taxon>Diptera</taxon>
        <taxon>Brachycera</taxon>
        <taxon>Muscomorpha</taxon>
        <taxon>Ephydroidea</taxon>
        <taxon>Drosophilidae</taxon>
        <taxon>Drosophila</taxon>
        <taxon>Sophophora</taxon>
    </lineage>
</organism>
<keyword evidence="3" id="KW-1185">Reference proteome</keyword>
<name>B3P7X2_DROER</name>
<dbReference type="Proteomes" id="UP000008711">
    <property type="component" value="Unassembled WGS sequence"/>
</dbReference>
<evidence type="ECO:0000256" key="1">
    <source>
        <dbReference type="SAM" id="MobiDB-lite"/>
    </source>
</evidence>
<feature type="compositionally biased region" description="Polar residues" evidence="1">
    <location>
        <begin position="9"/>
        <end position="19"/>
    </location>
</feature>
<accession>B3P7X2</accession>
<dbReference type="AlphaFoldDB" id="B3P7X2"/>
<proteinExistence type="predicted"/>
<dbReference type="HOGENOM" id="CLU_176500_0_0_1"/>
<feature type="region of interest" description="Disordered" evidence="1">
    <location>
        <begin position="1"/>
        <end position="106"/>
    </location>
</feature>